<gene>
    <name evidence="1" type="primary">Contig7454.g7964</name>
    <name evidence="1" type="ORF">STYLEM_4141</name>
</gene>
<dbReference type="Proteomes" id="UP000039865">
    <property type="component" value="Unassembled WGS sequence"/>
</dbReference>
<keyword evidence="2" id="KW-1185">Reference proteome</keyword>
<dbReference type="OrthoDB" id="161570at2759"/>
<evidence type="ECO:0000313" key="2">
    <source>
        <dbReference type="Proteomes" id="UP000039865"/>
    </source>
</evidence>
<protein>
    <submittedName>
        <fullName evidence="1">Uncharacterized protein</fullName>
    </submittedName>
</protein>
<dbReference type="EMBL" id="CCKQ01004019">
    <property type="protein sequence ID" value="CDW75154.1"/>
    <property type="molecule type" value="Genomic_DNA"/>
</dbReference>
<accession>A0A078A307</accession>
<dbReference type="InParanoid" id="A0A078A307"/>
<proteinExistence type="predicted"/>
<organism evidence="1 2">
    <name type="scientific">Stylonychia lemnae</name>
    <name type="common">Ciliate</name>
    <dbReference type="NCBI Taxonomy" id="5949"/>
    <lineage>
        <taxon>Eukaryota</taxon>
        <taxon>Sar</taxon>
        <taxon>Alveolata</taxon>
        <taxon>Ciliophora</taxon>
        <taxon>Intramacronucleata</taxon>
        <taxon>Spirotrichea</taxon>
        <taxon>Stichotrichia</taxon>
        <taxon>Sporadotrichida</taxon>
        <taxon>Oxytrichidae</taxon>
        <taxon>Stylonychinae</taxon>
        <taxon>Stylonychia</taxon>
    </lineage>
</organism>
<name>A0A078A307_STYLE</name>
<dbReference type="Gene3D" id="2.30.30.140">
    <property type="match status" value="1"/>
</dbReference>
<evidence type="ECO:0000313" key="1">
    <source>
        <dbReference type="EMBL" id="CDW75154.1"/>
    </source>
</evidence>
<reference evidence="1 2" key="1">
    <citation type="submission" date="2014-06" db="EMBL/GenBank/DDBJ databases">
        <authorList>
            <person name="Swart Estienne"/>
        </authorList>
    </citation>
    <scope>NUCLEOTIDE SEQUENCE [LARGE SCALE GENOMIC DNA]</scope>
    <source>
        <strain evidence="1 2">130c</strain>
    </source>
</reference>
<sequence>MELKSGDMIDVSLEIPKSEGDFEWVQAKILAVLNEDNLKLNFIFDYWKQNTIINKWTIKIEQSTILDIQERKQSNSDHIIKMAFIGYRVYCEQGNKEDEMGSFYGWSSRYDEWIPLYSLRIRPLLTQTLKKRNPFNLIVSN</sequence>
<dbReference type="AlphaFoldDB" id="A0A078A307"/>